<dbReference type="STRING" id="641147.HMPREF9021_02071"/>
<dbReference type="AlphaFoldDB" id="V9HL26"/>
<evidence type="ECO:0000313" key="5">
    <source>
        <dbReference type="EMBL" id="EFG30077.2"/>
    </source>
</evidence>
<keyword evidence="2" id="KW-0106">Calcium</keyword>
<keyword evidence="1" id="KW-0479">Metal-binding</keyword>
<accession>V9HL26</accession>
<dbReference type="OrthoDB" id="7156875at2"/>
<evidence type="ECO:0000259" key="4">
    <source>
        <dbReference type="Pfam" id="PF05567"/>
    </source>
</evidence>
<feature type="chain" id="PRO_5004776718" description="PilY1 beta-propeller domain-containing protein" evidence="3">
    <location>
        <begin position="35"/>
        <end position="1259"/>
    </location>
</feature>
<dbReference type="Proteomes" id="UP000017813">
    <property type="component" value="Unassembled WGS sequence"/>
</dbReference>
<dbReference type="GO" id="GO:0046872">
    <property type="term" value="F:metal ion binding"/>
    <property type="evidence" value="ECO:0007669"/>
    <property type="project" value="UniProtKB-KW"/>
</dbReference>
<name>V9HL26_9NEIS</name>
<dbReference type="RefSeq" id="WP_002642981.1">
    <property type="nucleotide sequence ID" value="NZ_JH815312.1"/>
</dbReference>
<dbReference type="InterPro" id="IPR008707">
    <property type="entry name" value="B-propeller_PilY1"/>
</dbReference>
<evidence type="ECO:0000256" key="1">
    <source>
        <dbReference type="ARBA" id="ARBA00022723"/>
    </source>
</evidence>
<gene>
    <name evidence="5" type="ORF">HMPREF9021_02071</name>
</gene>
<comment type="caution">
    <text evidence="5">The sequence shown here is derived from an EMBL/GenBank/DDBJ whole genome shotgun (WGS) entry which is preliminary data.</text>
</comment>
<keyword evidence="6" id="KW-1185">Reference proteome</keyword>
<dbReference type="EMBL" id="ADCY02000062">
    <property type="protein sequence ID" value="EFG30077.2"/>
    <property type="molecule type" value="Genomic_DNA"/>
</dbReference>
<evidence type="ECO:0000256" key="2">
    <source>
        <dbReference type="ARBA" id="ARBA00022837"/>
    </source>
</evidence>
<dbReference type="HOGENOM" id="CLU_264989_0_0_4"/>
<keyword evidence="3" id="KW-0732">Signal</keyword>
<dbReference type="Pfam" id="PF05567">
    <property type="entry name" value="T4P_PilY1"/>
    <property type="match status" value="1"/>
</dbReference>
<organism evidence="5 6">
    <name type="scientific">Simonsiella muelleri ATCC 29453</name>
    <dbReference type="NCBI Taxonomy" id="641147"/>
    <lineage>
        <taxon>Bacteria</taxon>
        <taxon>Pseudomonadati</taxon>
        <taxon>Pseudomonadota</taxon>
        <taxon>Betaproteobacteria</taxon>
        <taxon>Neisseriales</taxon>
        <taxon>Neisseriaceae</taxon>
        <taxon>Simonsiella</taxon>
    </lineage>
</organism>
<dbReference type="eggNOG" id="COG3419">
    <property type="taxonomic scope" value="Bacteria"/>
</dbReference>
<sequence length="1259" mass="138357">MKHTKQRIKRNAMRTAIKPLALLTLLGISMGAQAIESPFAFIPLHLQTTTTNTTGVGAKPNILIQFDDSGSMKFSTTLDVAPGNSYFKVDGVKEVFSNNGNWVRTALQNLYPGRRITEGIAPSIPENQTRIEIAKTALRKLTANPDIWNSANWGMISLWDNGFNPDPRKLPQAGQGLYGYAQDVYNGRRQFAMSQSEFNGFVNRLTASAATPTAERFLDSMSLLQKAMKYRCQKNYIIVFSDGDAQSYFNLPTVTSNTFNTKFKYPNQYFEQSGQIKRTDTFIDNGLNISTYHVWLADKDNKTYPLPSDEVMAKYLNSPNKTAQERLLEQILLDTTHLVAEIQKRNKKPITPLFTKKANGSYQWNLYANTVDTSKYKLPMGSVNNATVGTDVESAWPHHADVAPFLADLANQDLKKAGVDGTDAAGKSWDDPDFPTQKIGTFTIGFGAGLSERGLTSLSKMATANKNVALNASNQKELDAAFTSIIKQITSENIQIPPKSVATVSPSVNYDSKAPDTLNSASTIHLDLATGSSELRFYNLQQSGSGKNYIVNNKQFTMPDYSNRRTIITAGLGTSKAYWFDATNGNLPFTNATFAIDNGSDEQEWKNALLPWFTRSKPDAEIAGMTTNHMKYRIRSTAEPDARSLGDVLDSSLTATGLSTDYRYGRQRYLVTAANDGMVYLFESKNDDTHPYELKLNYMPSSMQRESDTDLVSHYYKNVANANYILGANGVNPHHYLLNGDFTVRVTDNSARQRIFMSGNMGQAGRGSYSLNIGGTKRSDGTPVGLEANDWLTSVPLFETEKSTNNPMGYTIGAPQIGRIAPERTLEFSGTDVKATANVRKLYYATFVNSGVRNPIAKNNTESALYVYSTLGGENVGLKATTSPADDSVFYAQGKLVSKLNAGNNGGLAKATIVDNDFDGAVDVAYAGDFKGNLYRFDLRGAVNQWKVTRIFTTINNRPITAAPAVVRNDKNHYVVVFGTGSDLYQTDLNNKDTQSVYGIYDDLTQDNPRPVTSGELLQQTLTAPRLRGDYNQRDLSKLTFDKNQHRGWFFNLSEGTGERVVVKPSTLLKTIVLTTRQYSVNTTANHNNNTAADVCVPSSEISSTTASSWLMQFRSDTGGKLPEEGEKDADLFGYIDVTGGNSTNSYKKRATESLIAGFQYANGGLLSYTLIGGGRDASKIGDQGNAYSLFGDVGTGEDIKPTEGGKEPSICWNTSANSGQLLSSNSTDTKLGLNETKEVYAKQCNVASLKRISWREIF</sequence>
<feature type="signal peptide" evidence="3">
    <location>
        <begin position="1"/>
        <end position="34"/>
    </location>
</feature>
<proteinExistence type="predicted"/>
<protein>
    <recommendedName>
        <fullName evidence="4">PilY1 beta-propeller domain-containing protein</fullName>
    </recommendedName>
</protein>
<reference evidence="5 6" key="1">
    <citation type="submission" date="2010-03" db="EMBL/GenBank/DDBJ databases">
        <authorList>
            <consortium name="The Broad Institute Genome Sequencing Platform"/>
            <person name="Ward D."/>
            <person name="Earl A."/>
            <person name="Feldgarden M."/>
            <person name="Gevers D."/>
            <person name="Young S."/>
            <person name="Zeng Q."/>
            <person name="Koehrsen M."/>
            <person name="Alvarado L."/>
            <person name="Berlin A.M."/>
            <person name="Borenstein D."/>
            <person name="Chapman S.B."/>
            <person name="Chen Z."/>
            <person name="Engels R."/>
            <person name="Freedman E."/>
            <person name="Gellesch M."/>
            <person name="Goldberg J."/>
            <person name="Griggs A."/>
            <person name="Gujja S."/>
            <person name="Heilman E.R."/>
            <person name="Heiman D.I."/>
            <person name="Hepburn T.A."/>
            <person name="Howarth C."/>
            <person name="Jen D."/>
            <person name="Larson L."/>
            <person name="Mehta T."/>
            <person name="Park D."/>
            <person name="Pearson M."/>
            <person name="Richards J."/>
            <person name="Roberts A."/>
            <person name="Saif S."/>
            <person name="Shea T.D."/>
            <person name="Shenoy N."/>
            <person name="Sisk P."/>
            <person name="Stolte C."/>
            <person name="Sykes S.N."/>
            <person name="Walk T."/>
            <person name="White J."/>
            <person name="Yandava C."/>
            <person name="Izard J."/>
            <person name="Baranova O.V."/>
            <person name="Blanton J.M."/>
            <person name="Tanner A.C."/>
            <person name="Dewhirst F."/>
            <person name="Haas B."/>
            <person name="Nusbaum C."/>
            <person name="Birren B."/>
        </authorList>
    </citation>
    <scope>NUCLEOTIDE SEQUENCE [LARGE SCALE GENOMIC DNA]</scope>
    <source>
        <strain evidence="5 6">ATCC 29453</strain>
    </source>
</reference>
<evidence type="ECO:0000256" key="3">
    <source>
        <dbReference type="SAM" id="SignalP"/>
    </source>
</evidence>
<feature type="domain" description="PilY1 beta-propeller" evidence="4">
    <location>
        <begin position="666"/>
        <end position="1023"/>
    </location>
</feature>
<evidence type="ECO:0000313" key="6">
    <source>
        <dbReference type="Proteomes" id="UP000017813"/>
    </source>
</evidence>
<reference evidence="5 6" key="2">
    <citation type="submission" date="2011-10" db="EMBL/GenBank/DDBJ databases">
        <title>The Genome Sequence of Simonsiella muelleri ATCC 29453.</title>
        <authorList>
            <consortium name="The Broad Institute Genome Sequencing Platform"/>
            <consortium name="The Broad Institute Genome Sequencing Center for Infectious Disease"/>
            <person name="Earl A."/>
            <person name="Ward D."/>
            <person name="Feldgarden M."/>
            <person name="Gevers D."/>
            <person name="Izard J."/>
            <person name="Baranova O.V."/>
            <person name="Blanton J.M."/>
            <person name="Tanner A.C."/>
            <person name="Dewhirst F."/>
            <person name="Young S.K."/>
            <person name="Zeng Q."/>
            <person name="Gargeya S."/>
            <person name="Fitzgerald M."/>
            <person name="Haas B."/>
            <person name="Abouelleil A."/>
            <person name="Alvarado L."/>
            <person name="Arachchi H.M."/>
            <person name="Berlin A."/>
            <person name="Brown A."/>
            <person name="Chapman S.B."/>
            <person name="Chen Z."/>
            <person name="Dunbar C."/>
            <person name="Freedman E."/>
            <person name="Gearin G."/>
            <person name="Goldberg J."/>
            <person name="Griggs A."/>
            <person name="Gujja S."/>
            <person name="Heiman D."/>
            <person name="Howarth C."/>
            <person name="Larson L."/>
            <person name="Lui A."/>
            <person name="MacDonald P.J.P."/>
            <person name="Montmayeur A."/>
            <person name="Murphy C."/>
            <person name="Neiman D."/>
            <person name="Pearson M."/>
            <person name="Priest M."/>
            <person name="Roberts A."/>
            <person name="Saif S."/>
            <person name="Shea T."/>
            <person name="Shenoy N."/>
            <person name="Sisk P."/>
            <person name="Stolte C."/>
            <person name="Sykes S."/>
            <person name="Wortman J."/>
            <person name="Nusbaum C."/>
            <person name="Birren B."/>
        </authorList>
    </citation>
    <scope>NUCLEOTIDE SEQUENCE [LARGE SCALE GENOMIC DNA]</scope>
    <source>
        <strain evidence="5 6">ATCC 29453</strain>
    </source>
</reference>